<feature type="transmembrane region" description="Helical" evidence="1">
    <location>
        <begin position="462"/>
        <end position="479"/>
    </location>
</feature>
<keyword evidence="1" id="KW-0812">Transmembrane</keyword>
<accession>A0A1Y5FGN0</accession>
<feature type="transmembrane region" description="Helical" evidence="1">
    <location>
        <begin position="521"/>
        <end position="539"/>
    </location>
</feature>
<comment type="caution">
    <text evidence="2">The sequence shown here is derived from an EMBL/GenBank/DDBJ whole genome shotgun (WGS) entry which is preliminary data.</text>
</comment>
<keyword evidence="1" id="KW-0472">Membrane</keyword>
<evidence type="ECO:0000256" key="1">
    <source>
        <dbReference type="SAM" id="Phobius"/>
    </source>
</evidence>
<feature type="transmembrane region" description="Helical" evidence="1">
    <location>
        <begin position="278"/>
        <end position="299"/>
    </location>
</feature>
<proteinExistence type="predicted"/>
<keyword evidence="1" id="KW-1133">Transmembrane helix</keyword>
<feature type="transmembrane region" description="Helical" evidence="1">
    <location>
        <begin position="311"/>
        <end position="327"/>
    </location>
</feature>
<feature type="transmembrane region" description="Helical" evidence="1">
    <location>
        <begin position="362"/>
        <end position="394"/>
    </location>
</feature>
<feature type="transmembrane region" description="Helical" evidence="1">
    <location>
        <begin position="204"/>
        <end position="226"/>
    </location>
</feature>
<feature type="transmembrane region" description="Helical" evidence="1">
    <location>
        <begin position="491"/>
        <end position="509"/>
    </location>
</feature>
<dbReference type="AlphaFoldDB" id="A0A1Y5FGN0"/>
<evidence type="ECO:0000313" key="2">
    <source>
        <dbReference type="EMBL" id="OUR98852.1"/>
    </source>
</evidence>
<gene>
    <name evidence="2" type="ORF">A9Q84_05410</name>
</gene>
<feature type="transmembrane region" description="Helical" evidence="1">
    <location>
        <begin position="406"/>
        <end position="425"/>
    </location>
</feature>
<feature type="transmembrane region" description="Helical" evidence="1">
    <location>
        <begin position="164"/>
        <end position="192"/>
    </location>
</feature>
<dbReference type="EMBL" id="MAAO01000004">
    <property type="protein sequence ID" value="OUR98852.1"/>
    <property type="molecule type" value="Genomic_DNA"/>
</dbReference>
<name>A0A1Y5FGN0_9BACT</name>
<protein>
    <submittedName>
        <fullName evidence="2">Uncharacterized protein</fullName>
    </submittedName>
</protein>
<sequence>MLKKFNLKELIFISLVSMLFLGGGFLALQTPSGSLFLRTEVRANFPVQVWRKSVKENTHEFFRDMTEDNFYFTDSSIQFLYFGIPENVDTGEVELDFFSLNKYKFQISEIKEKWTKVILPLAEIKIARQPEDMGKYLSGYSFYKVPHEYNQETFISKLKPGMNWGIVFGISQVFELLFYSLILTLIIIFFRAKLSSLEARKIKILKYLIPTLGFLFSCSLVIKYGVDLFWMDALAFPPFLRLIDAGELNWQVFWAQHNEHRIILVRILFYLLSLFKPFNMLTLSVMNQSLILIGVLFFLSRLKEIELTEKVVVALILTLAFFTPAHIENTILPFHGQWHGTVIGMLIVSGVVGSHKFFMKSAIFWIGFFAAYASMPPWVCIPMAILIGLCYRFFSTSLEKVDRKEMIHFVSFGLISLIFFAYYMYGWNRVSVSPIDGLFKDPLRFLAFFVKLAGNQFPNEKLSLLGGGIVLSLAGYLLVMRQKGKVKIPEPLICLMSLSLAWCFITAVGRSTSGTAVLPRYVFISTGLWASVLSAFWINRAQFPKLVTPLFVVCCTGLFSLQSLKGFSDGGRFSRIMSRDAKLVRMAVSKKDPIHLQYSELIPVFNLKESHAKRKYIYDMFLYMQEKGYWTIQK</sequence>
<evidence type="ECO:0000313" key="3">
    <source>
        <dbReference type="Proteomes" id="UP000196531"/>
    </source>
</evidence>
<dbReference type="Proteomes" id="UP000196531">
    <property type="component" value="Unassembled WGS sequence"/>
</dbReference>
<reference evidence="3" key="1">
    <citation type="journal article" date="2017" name="Proc. Natl. Acad. Sci. U.S.A.">
        <title>Simulation of Deepwater Horizon oil plume reveals substrate specialization within a complex community of hydrocarbon-degraders.</title>
        <authorList>
            <person name="Hu P."/>
            <person name="Dubinsky E.A."/>
            <person name="Probst A.J."/>
            <person name="Wang J."/>
            <person name="Sieber C.M.K."/>
            <person name="Tom L.M."/>
            <person name="Gardinali P."/>
            <person name="Banfield J.F."/>
            <person name="Atlas R.M."/>
            <person name="Andersen G.L."/>
        </authorList>
    </citation>
    <scope>NUCLEOTIDE SEQUENCE [LARGE SCALE GENOMIC DNA]</scope>
</reference>
<organism evidence="2 3">
    <name type="scientific">Halobacteriovorax marinus</name>
    <dbReference type="NCBI Taxonomy" id="97084"/>
    <lineage>
        <taxon>Bacteria</taxon>
        <taxon>Pseudomonadati</taxon>
        <taxon>Bdellovibrionota</taxon>
        <taxon>Bacteriovoracia</taxon>
        <taxon>Bacteriovoracales</taxon>
        <taxon>Halobacteriovoraceae</taxon>
        <taxon>Halobacteriovorax</taxon>
    </lineage>
</organism>